<dbReference type="GeneID" id="104726032"/>
<keyword evidence="5 9" id="KW-0863">Zinc-finger</keyword>
<dbReference type="InterPro" id="IPR013083">
    <property type="entry name" value="Znf_RING/FYVE/PHD"/>
</dbReference>
<evidence type="ECO:0000256" key="5">
    <source>
        <dbReference type="ARBA" id="ARBA00022771"/>
    </source>
</evidence>
<dbReference type="EC" id="2.3.2.27" evidence="3"/>
<evidence type="ECO:0000256" key="8">
    <source>
        <dbReference type="ARBA" id="ARBA00024209"/>
    </source>
</evidence>
<evidence type="ECO:0000256" key="4">
    <source>
        <dbReference type="ARBA" id="ARBA00022723"/>
    </source>
</evidence>
<keyword evidence="6" id="KW-0833">Ubl conjugation pathway</keyword>
<dbReference type="InterPro" id="IPR001841">
    <property type="entry name" value="Znf_RING"/>
</dbReference>
<evidence type="ECO:0000256" key="1">
    <source>
        <dbReference type="ARBA" id="ARBA00000900"/>
    </source>
</evidence>
<dbReference type="InterPro" id="IPR053238">
    <property type="entry name" value="RING-H2_zinc_finger"/>
</dbReference>
<reference evidence="11" key="1">
    <citation type="journal article" date="2014" name="Nat. Commun.">
        <title>The emerging biofuel crop Camelina sativa retains a highly undifferentiated hexaploid genome structure.</title>
        <authorList>
            <person name="Kagale S."/>
            <person name="Koh C."/>
            <person name="Nixon J."/>
            <person name="Bollina V."/>
            <person name="Clarke W.E."/>
            <person name="Tuteja R."/>
            <person name="Spillane C."/>
            <person name="Robinson S.J."/>
            <person name="Links M.G."/>
            <person name="Clarke C."/>
            <person name="Higgins E.E."/>
            <person name="Huebert T."/>
            <person name="Sharpe A.G."/>
            <person name="Parkin I.A."/>
        </authorList>
    </citation>
    <scope>NUCLEOTIDE SEQUENCE [LARGE SCALE GENOMIC DNA]</scope>
    <source>
        <strain evidence="11">cv. DH55</strain>
    </source>
</reference>
<evidence type="ECO:0000313" key="12">
    <source>
        <dbReference type="RefSeq" id="XP_010443099.1"/>
    </source>
</evidence>
<evidence type="ECO:0000256" key="7">
    <source>
        <dbReference type="ARBA" id="ARBA00022833"/>
    </source>
</evidence>
<reference evidence="12" key="2">
    <citation type="submission" date="2025-08" db="UniProtKB">
        <authorList>
            <consortium name="RefSeq"/>
        </authorList>
    </citation>
    <scope>IDENTIFICATION</scope>
    <source>
        <tissue evidence="12">Leaf</tissue>
    </source>
</reference>
<name>A0ABM0ULY6_CAMSA</name>
<evidence type="ECO:0000256" key="6">
    <source>
        <dbReference type="ARBA" id="ARBA00022786"/>
    </source>
</evidence>
<evidence type="ECO:0000259" key="10">
    <source>
        <dbReference type="PROSITE" id="PS50089"/>
    </source>
</evidence>
<dbReference type="RefSeq" id="XP_010443099.1">
    <property type="nucleotide sequence ID" value="XM_010444797.1"/>
</dbReference>
<dbReference type="SUPFAM" id="SSF57850">
    <property type="entry name" value="RING/U-box"/>
    <property type="match status" value="1"/>
</dbReference>
<dbReference type="Pfam" id="PF13639">
    <property type="entry name" value="zf-RING_2"/>
    <property type="match status" value="1"/>
</dbReference>
<keyword evidence="11" id="KW-1185">Reference proteome</keyword>
<dbReference type="PANTHER" id="PTHR14155:SF610">
    <property type="entry name" value="OS01G0755700 PROTEIN"/>
    <property type="match status" value="1"/>
</dbReference>
<comment type="similarity">
    <text evidence="8">Belongs to the RING-type zinc finger family. ATL subfamily.</text>
</comment>
<comment type="pathway">
    <text evidence="2">Protein modification; protein ubiquitination.</text>
</comment>
<dbReference type="SMART" id="SM00184">
    <property type="entry name" value="RING"/>
    <property type="match status" value="1"/>
</dbReference>
<dbReference type="Gene3D" id="3.30.40.10">
    <property type="entry name" value="Zinc/RING finger domain, C3HC4 (zinc finger)"/>
    <property type="match status" value="1"/>
</dbReference>
<keyword evidence="7" id="KW-0862">Zinc</keyword>
<feature type="domain" description="RING-type" evidence="10">
    <location>
        <begin position="174"/>
        <end position="215"/>
    </location>
</feature>
<evidence type="ECO:0000256" key="3">
    <source>
        <dbReference type="ARBA" id="ARBA00012483"/>
    </source>
</evidence>
<keyword evidence="4" id="KW-0479">Metal-binding</keyword>
<dbReference type="Proteomes" id="UP000694864">
    <property type="component" value="Chromosome 11"/>
</dbReference>
<accession>A0ABM0ULY6</accession>
<comment type="catalytic activity">
    <reaction evidence="1">
        <text>S-ubiquitinyl-[E2 ubiquitin-conjugating enzyme]-L-cysteine + [acceptor protein]-L-lysine = [E2 ubiquitin-conjugating enzyme]-L-cysteine + N(6)-ubiquitinyl-[acceptor protein]-L-lysine.</text>
        <dbReference type="EC" id="2.3.2.27"/>
    </reaction>
</comment>
<proteinExistence type="inferred from homology"/>
<organism evidence="11 12">
    <name type="scientific">Camelina sativa</name>
    <name type="common">False flax</name>
    <name type="synonym">Myagrum sativum</name>
    <dbReference type="NCBI Taxonomy" id="90675"/>
    <lineage>
        <taxon>Eukaryota</taxon>
        <taxon>Viridiplantae</taxon>
        <taxon>Streptophyta</taxon>
        <taxon>Embryophyta</taxon>
        <taxon>Tracheophyta</taxon>
        <taxon>Spermatophyta</taxon>
        <taxon>Magnoliopsida</taxon>
        <taxon>eudicotyledons</taxon>
        <taxon>Gunneridae</taxon>
        <taxon>Pentapetalae</taxon>
        <taxon>rosids</taxon>
        <taxon>malvids</taxon>
        <taxon>Brassicales</taxon>
        <taxon>Brassicaceae</taxon>
        <taxon>Camelineae</taxon>
        <taxon>Camelina</taxon>
    </lineage>
</organism>
<protein>
    <recommendedName>
        <fullName evidence="3">RING-type E3 ubiquitin transferase</fullName>
        <ecNumber evidence="3">2.3.2.27</ecNumber>
    </recommendedName>
</protein>
<evidence type="ECO:0000256" key="2">
    <source>
        <dbReference type="ARBA" id="ARBA00004906"/>
    </source>
</evidence>
<dbReference type="PANTHER" id="PTHR14155">
    <property type="entry name" value="RING FINGER DOMAIN-CONTAINING"/>
    <property type="match status" value="1"/>
</dbReference>
<sequence length="226" mass="25837">MGSYNHELLASSTTVSDRFFNRCLVREKTTNERIHLKASQVESDSCSFVVTYQPRLQVRNENLDGHEMKSVIERRLHQEIKLEDSIPKLFLDSQETCVEHVMIILSAMPLSHSLQERLVRYISLESVNFHRSRGGRGGLMIEVDVKVDEEQWVKCDCTCTDKGSTCRQVPETDCPICLNELSGPMGRVELSCSHHFHRDCIMMWLGNNKSCPICRTNAIGQTVSLY</sequence>
<dbReference type="PROSITE" id="PS50089">
    <property type="entry name" value="ZF_RING_2"/>
    <property type="match status" value="1"/>
</dbReference>
<evidence type="ECO:0000256" key="9">
    <source>
        <dbReference type="PROSITE-ProRule" id="PRU00175"/>
    </source>
</evidence>
<evidence type="ECO:0000313" key="11">
    <source>
        <dbReference type="Proteomes" id="UP000694864"/>
    </source>
</evidence>
<gene>
    <name evidence="12" type="primary">LOC104726032</name>
</gene>